<dbReference type="SUPFAM" id="SSF54565">
    <property type="entry name" value="Ribosomal protein S16"/>
    <property type="match status" value="1"/>
</dbReference>
<dbReference type="GO" id="GO:0003735">
    <property type="term" value="F:structural constituent of ribosome"/>
    <property type="evidence" value="ECO:0007669"/>
    <property type="project" value="InterPro"/>
</dbReference>
<dbReference type="HAMAP" id="MF_00385">
    <property type="entry name" value="Ribosomal_bS16"/>
    <property type="match status" value="1"/>
</dbReference>
<evidence type="ECO:0000256" key="3">
    <source>
        <dbReference type="HAMAP-Rule" id="MF_00385"/>
    </source>
</evidence>
<evidence type="ECO:0000313" key="4">
    <source>
        <dbReference type="EMBL" id="PIZ45171.1"/>
    </source>
</evidence>
<dbReference type="EMBL" id="PFNM01000017">
    <property type="protein sequence ID" value="PIZ45171.1"/>
    <property type="molecule type" value="Genomic_DNA"/>
</dbReference>
<dbReference type="Pfam" id="PF00886">
    <property type="entry name" value="Ribosomal_S16"/>
    <property type="match status" value="1"/>
</dbReference>
<gene>
    <name evidence="3 4" type="primary">rpsP</name>
    <name evidence="4" type="ORF">COY31_00925</name>
</gene>
<dbReference type="NCBIfam" id="TIGR00002">
    <property type="entry name" value="S16"/>
    <property type="match status" value="1"/>
</dbReference>
<evidence type="ECO:0000313" key="5">
    <source>
        <dbReference type="Proteomes" id="UP000230553"/>
    </source>
</evidence>
<dbReference type="InterPro" id="IPR000307">
    <property type="entry name" value="Ribosomal_bS16"/>
</dbReference>
<protein>
    <recommendedName>
        <fullName evidence="3">Small ribosomal subunit protein bS16</fullName>
    </recommendedName>
</protein>
<dbReference type="PANTHER" id="PTHR12919:SF20">
    <property type="entry name" value="SMALL RIBOSOMAL SUBUNIT PROTEIN BS16M"/>
    <property type="match status" value="1"/>
</dbReference>
<dbReference type="Gene3D" id="3.30.1320.10">
    <property type="match status" value="1"/>
</dbReference>
<dbReference type="GO" id="GO:0006412">
    <property type="term" value="P:translation"/>
    <property type="evidence" value="ECO:0007669"/>
    <property type="project" value="UniProtKB-UniRule"/>
</dbReference>
<dbReference type="GO" id="GO:0015935">
    <property type="term" value="C:small ribosomal subunit"/>
    <property type="evidence" value="ECO:0007669"/>
    <property type="project" value="TreeGrafter"/>
</dbReference>
<dbReference type="PANTHER" id="PTHR12919">
    <property type="entry name" value="30S RIBOSOMAL PROTEIN S16"/>
    <property type="match status" value="1"/>
</dbReference>
<dbReference type="InterPro" id="IPR023803">
    <property type="entry name" value="Ribosomal_bS16_dom_sf"/>
</dbReference>
<keyword evidence="2 3" id="KW-0687">Ribonucleoprotein</keyword>
<dbReference type="PROSITE" id="PS00732">
    <property type="entry name" value="RIBOSOMAL_S16"/>
    <property type="match status" value="1"/>
</dbReference>
<reference evidence="5" key="1">
    <citation type="submission" date="2017-09" db="EMBL/GenBank/DDBJ databases">
        <title>Depth-based differentiation of microbial function through sediment-hosted aquifers and enrichment of novel symbionts in the deep terrestrial subsurface.</title>
        <authorList>
            <person name="Probst A.J."/>
            <person name="Ladd B."/>
            <person name="Jarett J.K."/>
            <person name="Geller-Mcgrath D.E."/>
            <person name="Sieber C.M.K."/>
            <person name="Emerson J.B."/>
            <person name="Anantharaman K."/>
            <person name="Thomas B.C."/>
            <person name="Malmstrom R."/>
            <person name="Stieglmeier M."/>
            <person name="Klingl A."/>
            <person name="Woyke T."/>
            <person name="Ryan C.M."/>
            <person name="Banfield J.F."/>
        </authorList>
    </citation>
    <scope>NUCLEOTIDE SEQUENCE [LARGE SCALE GENOMIC DNA]</scope>
</reference>
<proteinExistence type="inferred from homology"/>
<accession>A0A2M7TGH4</accession>
<dbReference type="Proteomes" id="UP000230553">
    <property type="component" value="Unassembled WGS sequence"/>
</dbReference>
<evidence type="ECO:0000256" key="2">
    <source>
        <dbReference type="ARBA" id="ARBA00023274"/>
    </source>
</evidence>
<comment type="similarity">
    <text evidence="3">Belongs to the bacterial ribosomal protein bS16 family.</text>
</comment>
<dbReference type="InterPro" id="IPR020592">
    <property type="entry name" value="Ribosomal_bS16_CS"/>
</dbReference>
<sequence>MLAIKLKRIGKKHQPSFRLVVSEKRSKVTGCYVEDIGWLNPKSKEFKVNVERANYWIKSGAQPTDTVHNLLVRAGAIKGPKIAVHAKSKKAPAQPAAETAVLAEAAVKVKEIKEEKIEQAAQEASAE</sequence>
<keyword evidence="1 3" id="KW-0689">Ribosomal protein</keyword>
<organism evidence="4 5">
    <name type="scientific">Candidatus Wolfebacteria bacterium CG_4_10_14_0_2_um_filter_39_18</name>
    <dbReference type="NCBI Taxonomy" id="1975061"/>
    <lineage>
        <taxon>Bacteria</taxon>
        <taxon>Candidatus Wolfeibacteriota</taxon>
    </lineage>
</organism>
<evidence type="ECO:0000256" key="1">
    <source>
        <dbReference type="ARBA" id="ARBA00022980"/>
    </source>
</evidence>
<name>A0A2M7TGH4_9BACT</name>
<dbReference type="AlphaFoldDB" id="A0A2M7TGH4"/>
<dbReference type="GO" id="GO:0005737">
    <property type="term" value="C:cytoplasm"/>
    <property type="evidence" value="ECO:0007669"/>
    <property type="project" value="UniProtKB-ARBA"/>
</dbReference>
<comment type="caution">
    <text evidence="4">The sequence shown here is derived from an EMBL/GenBank/DDBJ whole genome shotgun (WGS) entry which is preliminary data.</text>
</comment>